<name>A0AAV7KKG9_9METZ</name>
<dbReference type="Gene3D" id="3.30.420.10">
    <property type="entry name" value="Ribonuclease H-like superfamily/Ribonuclease H"/>
    <property type="match status" value="1"/>
</dbReference>
<organism evidence="2 3">
    <name type="scientific">Oopsacas minuta</name>
    <dbReference type="NCBI Taxonomy" id="111878"/>
    <lineage>
        <taxon>Eukaryota</taxon>
        <taxon>Metazoa</taxon>
        <taxon>Porifera</taxon>
        <taxon>Hexactinellida</taxon>
        <taxon>Hexasterophora</taxon>
        <taxon>Lyssacinosida</taxon>
        <taxon>Leucopsacidae</taxon>
        <taxon>Oopsacas</taxon>
    </lineage>
</organism>
<dbReference type="InterPro" id="IPR036397">
    <property type="entry name" value="RNaseH_sf"/>
</dbReference>
<keyword evidence="3" id="KW-1185">Reference proteome</keyword>
<accession>A0AAV7KKG9</accession>
<protein>
    <submittedName>
        <fullName evidence="2">Gypsy retrotransposon integrase-like protein 1</fullName>
    </submittedName>
</protein>
<gene>
    <name evidence="2" type="ORF">LOD99_9880</name>
</gene>
<dbReference type="Proteomes" id="UP001165289">
    <property type="component" value="Unassembled WGS sequence"/>
</dbReference>
<comment type="caution">
    <text evidence="2">The sequence shown here is derived from an EMBL/GenBank/DDBJ whole genome shotgun (WGS) entry which is preliminary data.</text>
</comment>
<sequence length="162" mass="18880">MVHLLELLLIMNLFLPALLTESYIKKVAPNYVICTLPPTDKWIRRINNKSAQQSLMKILLNHMEIWPEHLEAVRFSINNRVSEATKYSGFELMSGRRARLPIEVESRGKADNVDVFSTVYWDCELEVLMENAKIIIDSIYPEAKENFTSAQMKMKRSYDQKL</sequence>
<proteinExistence type="predicted"/>
<dbReference type="GO" id="GO:0003676">
    <property type="term" value="F:nucleic acid binding"/>
    <property type="evidence" value="ECO:0007669"/>
    <property type="project" value="InterPro"/>
</dbReference>
<reference evidence="2 3" key="1">
    <citation type="journal article" date="2023" name="BMC Biol.">
        <title>The compact genome of the sponge Oopsacas minuta (Hexactinellida) is lacking key metazoan core genes.</title>
        <authorList>
            <person name="Santini S."/>
            <person name="Schenkelaars Q."/>
            <person name="Jourda C."/>
            <person name="Duchesne M."/>
            <person name="Belahbib H."/>
            <person name="Rocher C."/>
            <person name="Selva M."/>
            <person name="Riesgo A."/>
            <person name="Vervoort M."/>
            <person name="Leys S.P."/>
            <person name="Kodjabachian L."/>
            <person name="Le Bivic A."/>
            <person name="Borchiellini C."/>
            <person name="Claverie J.M."/>
            <person name="Renard E."/>
        </authorList>
    </citation>
    <scope>NUCLEOTIDE SEQUENCE [LARGE SCALE GENOMIC DNA]</scope>
    <source>
        <strain evidence="2">SPO-2</strain>
    </source>
</reference>
<dbReference type="AlphaFoldDB" id="A0AAV7KKG9"/>
<feature type="signal peptide" evidence="1">
    <location>
        <begin position="1"/>
        <end position="20"/>
    </location>
</feature>
<dbReference type="EMBL" id="JAKMXF010000008">
    <property type="protein sequence ID" value="KAI6661746.1"/>
    <property type="molecule type" value="Genomic_DNA"/>
</dbReference>
<evidence type="ECO:0000313" key="2">
    <source>
        <dbReference type="EMBL" id="KAI6661746.1"/>
    </source>
</evidence>
<feature type="chain" id="PRO_5043865894" evidence="1">
    <location>
        <begin position="21"/>
        <end position="162"/>
    </location>
</feature>
<keyword evidence="1" id="KW-0732">Signal</keyword>
<evidence type="ECO:0000313" key="3">
    <source>
        <dbReference type="Proteomes" id="UP001165289"/>
    </source>
</evidence>
<evidence type="ECO:0000256" key="1">
    <source>
        <dbReference type="SAM" id="SignalP"/>
    </source>
</evidence>